<protein>
    <submittedName>
        <fullName evidence="10">M48 family metalloprotease</fullName>
        <ecNumber evidence="10">3.4.24.-</ecNumber>
    </submittedName>
</protein>
<organism evidence="10 11">
    <name type="scientific">Chitinimonas lacunae</name>
    <dbReference type="NCBI Taxonomy" id="1963018"/>
    <lineage>
        <taxon>Bacteria</taxon>
        <taxon>Pseudomonadati</taxon>
        <taxon>Pseudomonadota</taxon>
        <taxon>Betaproteobacteria</taxon>
        <taxon>Neisseriales</taxon>
        <taxon>Chitinibacteraceae</taxon>
        <taxon>Chitinimonas</taxon>
    </lineage>
</organism>
<dbReference type="CDD" id="cd07334">
    <property type="entry name" value="M48C_loiP_like"/>
    <property type="match status" value="1"/>
</dbReference>
<dbReference type="EC" id="3.4.24.-" evidence="10"/>
<feature type="region of interest" description="Disordered" evidence="7">
    <location>
        <begin position="260"/>
        <end position="286"/>
    </location>
</feature>
<keyword evidence="8" id="KW-0732">Signal</keyword>
<keyword evidence="4 6" id="KW-0862">Zinc</keyword>
<feature type="chain" id="PRO_5046673820" evidence="8">
    <location>
        <begin position="21"/>
        <end position="286"/>
    </location>
</feature>
<comment type="cofactor">
    <cofactor evidence="6">
        <name>Zn(2+)</name>
        <dbReference type="ChEBI" id="CHEBI:29105"/>
    </cofactor>
    <text evidence="6">Binds 1 zinc ion per subunit.</text>
</comment>
<dbReference type="InterPro" id="IPR001915">
    <property type="entry name" value="Peptidase_M48"/>
</dbReference>
<evidence type="ECO:0000256" key="8">
    <source>
        <dbReference type="SAM" id="SignalP"/>
    </source>
</evidence>
<evidence type="ECO:0000313" key="10">
    <source>
        <dbReference type="EMBL" id="MFC4158867.1"/>
    </source>
</evidence>
<comment type="caution">
    <text evidence="10">The sequence shown here is derived from an EMBL/GenBank/DDBJ whole genome shotgun (WGS) entry which is preliminary data.</text>
</comment>
<sequence length="286" mass="29842">MKQTMIALLMAGLVAGCASSNSSGGQKSSGKSGDSAAAGQVVGGVLGAVASGKEAQGGSEGNKAGAALDVFNAATLSEDDVKNLTKQYVRYSDSTNRIAPPGNKYAKRLAKLTSRHQREDGLKLNYKVYLSPNVNAFATADGSIRVYSGLMDLMTDDELRSVIGHEIGHVKHKHSANAIRTAYLASAGRKALAANSGVAGRLAESELGALGEAILNSGFSRSQETESDDYGFEFMKKYKYNAAAMETAFRKLAGLSGRSGGMSQVLSTHPDPGARADRVKAKLGTK</sequence>
<evidence type="ECO:0000256" key="1">
    <source>
        <dbReference type="ARBA" id="ARBA00022670"/>
    </source>
</evidence>
<evidence type="ECO:0000256" key="3">
    <source>
        <dbReference type="ARBA" id="ARBA00022801"/>
    </source>
</evidence>
<gene>
    <name evidence="10" type="ORF">ACFOW7_05765</name>
</gene>
<dbReference type="Gene3D" id="3.30.2010.10">
    <property type="entry name" value="Metalloproteases ('zincins'), catalytic domain"/>
    <property type="match status" value="1"/>
</dbReference>
<evidence type="ECO:0000256" key="5">
    <source>
        <dbReference type="ARBA" id="ARBA00023049"/>
    </source>
</evidence>
<feature type="signal peptide" evidence="8">
    <location>
        <begin position="1"/>
        <end position="20"/>
    </location>
</feature>
<keyword evidence="1 6" id="KW-0645">Protease</keyword>
<evidence type="ECO:0000259" key="9">
    <source>
        <dbReference type="Pfam" id="PF01435"/>
    </source>
</evidence>
<feature type="domain" description="Peptidase M48" evidence="9">
    <location>
        <begin position="125"/>
        <end position="280"/>
    </location>
</feature>
<keyword evidence="2" id="KW-0479">Metal-binding</keyword>
<evidence type="ECO:0000256" key="4">
    <source>
        <dbReference type="ARBA" id="ARBA00022833"/>
    </source>
</evidence>
<dbReference type="PROSITE" id="PS51257">
    <property type="entry name" value="PROKAR_LIPOPROTEIN"/>
    <property type="match status" value="1"/>
</dbReference>
<keyword evidence="5 6" id="KW-0482">Metalloprotease</keyword>
<dbReference type="InterPro" id="IPR051156">
    <property type="entry name" value="Mito/Outer_Membr_Metalloprot"/>
</dbReference>
<dbReference type="PANTHER" id="PTHR22726">
    <property type="entry name" value="METALLOENDOPEPTIDASE OMA1"/>
    <property type="match status" value="1"/>
</dbReference>
<reference evidence="11" key="1">
    <citation type="journal article" date="2019" name="Int. J. Syst. Evol. Microbiol.">
        <title>The Global Catalogue of Microorganisms (GCM) 10K type strain sequencing project: providing services to taxonomists for standard genome sequencing and annotation.</title>
        <authorList>
            <consortium name="The Broad Institute Genomics Platform"/>
            <consortium name="The Broad Institute Genome Sequencing Center for Infectious Disease"/>
            <person name="Wu L."/>
            <person name="Ma J."/>
        </authorList>
    </citation>
    <scope>NUCLEOTIDE SEQUENCE [LARGE SCALE GENOMIC DNA]</scope>
    <source>
        <strain evidence="11">LMG 29894</strain>
    </source>
</reference>
<proteinExistence type="inferred from homology"/>
<dbReference type="Proteomes" id="UP001595791">
    <property type="component" value="Unassembled WGS sequence"/>
</dbReference>
<evidence type="ECO:0000256" key="6">
    <source>
        <dbReference type="RuleBase" id="RU003983"/>
    </source>
</evidence>
<evidence type="ECO:0000313" key="11">
    <source>
        <dbReference type="Proteomes" id="UP001595791"/>
    </source>
</evidence>
<comment type="similarity">
    <text evidence="6">Belongs to the peptidase M48 family.</text>
</comment>
<dbReference type="Pfam" id="PF01435">
    <property type="entry name" value="Peptidase_M48"/>
    <property type="match status" value="1"/>
</dbReference>
<dbReference type="RefSeq" id="WP_378162006.1">
    <property type="nucleotide sequence ID" value="NZ_JBHSBU010000001.1"/>
</dbReference>
<name>A0ABV8ML40_9NEIS</name>
<dbReference type="PANTHER" id="PTHR22726:SF8">
    <property type="entry name" value="METALLOPROTEASE YCAL"/>
    <property type="match status" value="1"/>
</dbReference>
<evidence type="ECO:0000256" key="7">
    <source>
        <dbReference type="SAM" id="MobiDB-lite"/>
    </source>
</evidence>
<dbReference type="EMBL" id="JBHSBU010000001">
    <property type="protein sequence ID" value="MFC4158867.1"/>
    <property type="molecule type" value="Genomic_DNA"/>
</dbReference>
<accession>A0ABV8ML40</accession>
<evidence type="ECO:0000256" key="2">
    <source>
        <dbReference type="ARBA" id="ARBA00022723"/>
    </source>
</evidence>
<dbReference type="GO" id="GO:0008237">
    <property type="term" value="F:metallopeptidase activity"/>
    <property type="evidence" value="ECO:0007669"/>
    <property type="project" value="UniProtKB-KW"/>
</dbReference>
<keyword evidence="11" id="KW-1185">Reference proteome</keyword>
<keyword evidence="3 6" id="KW-0378">Hydrolase</keyword>